<dbReference type="PRINTS" id="PR00753">
    <property type="entry name" value="ACCSYNTHASE"/>
</dbReference>
<dbReference type="CDD" id="cd00609">
    <property type="entry name" value="AAT_like"/>
    <property type="match status" value="1"/>
</dbReference>
<dbReference type="Gene3D" id="3.90.1150.10">
    <property type="entry name" value="Aspartate Aminotransferase, domain 1"/>
    <property type="match status" value="1"/>
</dbReference>
<dbReference type="GO" id="GO:0006520">
    <property type="term" value="P:amino acid metabolic process"/>
    <property type="evidence" value="ECO:0007669"/>
    <property type="project" value="TreeGrafter"/>
</dbReference>
<dbReference type="GO" id="GO:0030170">
    <property type="term" value="F:pyridoxal phosphate binding"/>
    <property type="evidence" value="ECO:0007669"/>
    <property type="project" value="InterPro"/>
</dbReference>
<dbReference type="EMBL" id="KV441556">
    <property type="protein sequence ID" value="OAG01875.1"/>
    <property type="molecule type" value="Genomic_DNA"/>
</dbReference>
<feature type="domain" description="Aminotransferase class I/classII large" evidence="2">
    <location>
        <begin position="54"/>
        <end position="445"/>
    </location>
</feature>
<dbReference type="OrthoDB" id="7042322at2759"/>
<evidence type="ECO:0000313" key="4">
    <source>
        <dbReference type="Proteomes" id="UP000077069"/>
    </source>
</evidence>
<dbReference type="InterPro" id="IPR004839">
    <property type="entry name" value="Aminotransferase_I/II_large"/>
</dbReference>
<dbReference type="InterPro" id="IPR015424">
    <property type="entry name" value="PyrdxlP-dep_Trfase"/>
</dbReference>
<keyword evidence="1" id="KW-0663">Pyridoxal phosphate</keyword>
<accession>A0A177C332</accession>
<evidence type="ECO:0000259" key="2">
    <source>
        <dbReference type="Pfam" id="PF00155"/>
    </source>
</evidence>
<dbReference type="Proteomes" id="UP000077069">
    <property type="component" value="Unassembled WGS sequence"/>
</dbReference>
<evidence type="ECO:0000256" key="1">
    <source>
        <dbReference type="ARBA" id="ARBA00022898"/>
    </source>
</evidence>
<reference evidence="3 4" key="1">
    <citation type="submission" date="2016-05" db="EMBL/GenBank/DDBJ databases">
        <title>Comparative analysis of secretome profiles of manganese(II)-oxidizing ascomycete fungi.</title>
        <authorList>
            <consortium name="DOE Joint Genome Institute"/>
            <person name="Zeiner C.A."/>
            <person name="Purvine S.O."/>
            <person name="Zink E.M."/>
            <person name="Wu S."/>
            <person name="Pasa-Tolic L."/>
            <person name="Chaput D.L."/>
            <person name="Haridas S."/>
            <person name="Grigoriev I.V."/>
            <person name="Santelli C.M."/>
            <person name="Hansel C.M."/>
        </authorList>
    </citation>
    <scope>NUCLEOTIDE SEQUENCE [LARGE SCALE GENOMIC DNA]</scope>
    <source>
        <strain evidence="3 4">AP3s5-JAC2a</strain>
    </source>
</reference>
<dbReference type="STRING" id="1460663.A0A177C332"/>
<dbReference type="AlphaFoldDB" id="A0A177C332"/>
<gene>
    <name evidence="3" type="ORF">CC84DRAFT_1151909</name>
</gene>
<dbReference type="PANTHER" id="PTHR43795:SF39">
    <property type="entry name" value="AMINOTRANSFERASE CLASS I_CLASSII DOMAIN-CONTAINING PROTEIN"/>
    <property type="match status" value="1"/>
</dbReference>
<sequence length="459" mass="50421">MSAPVSQSCVDFSLSQRGAHNSVQDSPWDAVERLMANLWATDNPDGLVFLGVAENSILHKQVAARANKNAAVNTNNHLNYGVGPRGSPRLKKALVPFFNSEFRPSKPILQKELLVLPGVAAVIDALTWAICNEGEGIITPAPFYTGLKPMSALRAGGVLISAPFKSVEGYRGLNDVFDPDMNRKALEKTLLQATQDGVTVRAVLISNPHNPLGRCYPAETIREIARFCGRNNLHLISDEIFALSVYHNVHANNATPFVSVLGAGLDECIDSHLVHVMYGMSKDFCATGLRLGVLHSTNEGLIAAVSSISVFGWVPYVVQDVWADVLEDKQFLGDFKLENRKVLGKHCTMLRSFLDQHKIPYYDHVHAGVFVWVDLRRYLRGNSAPRPAISAAGINHDQEVELFKRFLGAGVVVSQGSSFGTEELGWYRISFAMDEQALNLGLQRLGNCLKSIENNGWEN</sequence>
<organism evidence="3 4">
    <name type="scientific">Paraphaeosphaeria sporulosa</name>
    <dbReference type="NCBI Taxonomy" id="1460663"/>
    <lineage>
        <taxon>Eukaryota</taxon>
        <taxon>Fungi</taxon>
        <taxon>Dikarya</taxon>
        <taxon>Ascomycota</taxon>
        <taxon>Pezizomycotina</taxon>
        <taxon>Dothideomycetes</taxon>
        <taxon>Pleosporomycetidae</taxon>
        <taxon>Pleosporales</taxon>
        <taxon>Massarineae</taxon>
        <taxon>Didymosphaeriaceae</taxon>
        <taxon>Paraphaeosphaeria</taxon>
    </lineage>
</organism>
<dbReference type="InterPro" id="IPR050478">
    <property type="entry name" value="Ethylene_sulfur-biosynth"/>
</dbReference>
<keyword evidence="4" id="KW-1185">Reference proteome</keyword>
<dbReference type="PANTHER" id="PTHR43795">
    <property type="entry name" value="BIFUNCTIONAL ASPARTATE AMINOTRANSFERASE AND GLUTAMATE/ASPARTATE-PREPHENATE AMINOTRANSFERASE-RELATED"/>
    <property type="match status" value="1"/>
</dbReference>
<protein>
    <submittedName>
        <fullName evidence="3">Putative acc synthase</fullName>
    </submittedName>
</protein>
<dbReference type="RefSeq" id="XP_018032240.1">
    <property type="nucleotide sequence ID" value="XM_018176774.1"/>
</dbReference>
<dbReference type="InParanoid" id="A0A177C332"/>
<dbReference type="SUPFAM" id="SSF53383">
    <property type="entry name" value="PLP-dependent transferases"/>
    <property type="match status" value="1"/>
</dbReference>
<dbReference type="GO" id="GO:0008483">
    <property type="term" value="F:transaminase activity"/>
    <property type="evidence" value="ECO:0007669"/>
    <property type="project" value="TreeGrafter"/>
</dbReference>
<dbReference type="InterPro" id="IPR015422">
    <property type="entry name" value="PyrdxlP-dep_Trfase_small"/>
</dbReference>
<dbReference type="InterPro" id="IPR015421">
    <property type="entry name" value="PyrdxlP-dep_Trfase_major"/>
</dbReference>
<dbReference type="Pfam" id="PF00155">
    <property type="entry name" value="Aminotran_1_2"/>
    <property type="match status" value="1"/>
</dbReference>
<evidence type="ECO:0000313" key="3">
    <source>
        <dbReference type="EMBL" id="OAG01875.1"/>
    </source>
</evidence>
<dbReference type="GeneID" id="28760260"/>
<dbReference type="Gene3D" id="3.40.640.10">
    <property type="entry name" value="Type I PLP-dependent aspartate aminotransferase-like (Major domain)"/>
    <property type="match status" value="1"/>
</dbReference>
<proteinExistence type="predicted"/>
<name>A0A177C332_9PLEO</name>